<evidence type="ECO:0000259" key="3">
    <source>
        <dbReference type="PROSITE" id="PS51462"/>
    </source>
</evidence>
<evidence type="ECO:0000256" key="1">
    <source>
        <dbReference type="ARBA" id="ARBA00001946"/>
    </source>
</evidence>
<evidence type="ECO:0000313" key="5">
    <source>
        <dbReference type="Proteomes" id="UP000236000"/>
    </source>
</evidence>
<dbReference type="PANTHER" id="PTHR43046:SF16">
    <property type="entry name" value="ADP-RIBOSE PYROPHOSPHATASE YJHB-RELATED"/>
    <property type="match status" value="1"/>
</dbReference>
<dbReference type="Pfam" id="PF12535">
    <property type="entry name" value="Nudix_N"/>
    <property type="match status" value="1"/>
</dbReference>
<dbReference type="RefSeq" id="WP_102714014.1">
    <property type="nucleotide sequence ID" value="NZ_CABMLK010000001.1"/>
</dbReference>
<gene>
    <name evidence="4" type="ORF">CXU22_07150</name>
</gene>
<keyword evidence="2" id="KW-0378">Hydrolase</keyword>
<comment type="cofactor">
    <cofactor evidence="1">
        <name>Mg(2+)</name>
        <dbReference type="ChEBI" id="CHEBI:18420"/>
    </cofactor>
</comment>
<dbReference type="InterPro" id="IPR059176">
    <property type="entry name" value="UDP-X_N"/>
</dbReference>
<dbReference type="GO" id="GO:0016787">
    <property type="term" value="F:hydrolase activity"/>
    <property type="evidence" value="ECO:0007669"/>
    <property type="project" value="UniProtKB-KW"/>
</dbReference>
<evidence type="ECO:0000313" key="4">
    <source>
        <dbReference type="EMBL" id="PNC17528.1"/>
    </source>
</evidence>
<dbReference type="OrthoDB" id="9804442at2"/>
<evidence type="ECO:0000256" key="2">
    <source>
        <dbReference type="ARBA" id="ARBA00022801"/>
    </source>
</evidence>
<reference evidence="4 5" key="1">
    <citation type="journal article" date="2017" name="BMC Genomics">
        <title>Genome sequencing of 39 Akkermansia muciniphila isolates reveals its population structure, genomic and functional diverisity, and global distribution in mammalian gut microbiotas.</title>
        <authorList>
            <person name="Guo X."/>
            <person name="Li S."/>
            <person name="Zhang J."/>
            <person name="Wu F."/>
            <person name="Li X."/>
            <person name="Wu D."/>
            <person name="Zhang M."/>
            <person name="Ou Z."/>
            <person name="Jie Z."/>
            <person name="Yan Q."/>
            <person name="Li P."/>
            <person name="Yi J."/>
            <person name="Peng Y."/>
        </authorList>
    </citation>
    <scope>NUCLEOTIDE SEQUENCE [LARGE SCALE GENOMIC DNA]</scope>
    <source>
        <strain evidence="4 5">GP24</strain>
    </source>
</reference>
<dbReference type="Proteomes" id="UP000236000">
    <property type="component" value="Unassembled WGS sequence"/>
</dbReference>
<dbReference type="InterPro" id="IPR000086">
    <property type="entry name" value="NUDIX_hydrolase_dom"/>
</dbReference>
<dbReference type="PANTHER" id="PTHR43046">
    <property type="entry name" value="GDP-MANNOSE MANNOSYL HYDROLASE"/>
    <property type="match status" value="1"/>
</dbReference>
<dbReference type="EMBL" id="PJKA01000012">
    <property type="protein sequence ID" value="PNC17528.1"/>
    <property type="molecule type" value="Genomic_DNA"/>
</dbReference>
<name>A0A2N8HCD1_9BACT</name>
<protein>
    <submittedName>
        <fullName evidence="4">ADP-ribose pyrophosphatase</fullName>
    </submittedName>
</protein>
<dbReference type="Gene3D" id="6.10.250.1120">
    <property type="match status" value="1"/>
</dbReference>
<dbReference type="PROSITE" id="PS51462">
    <property type="entry name" value="NUDIX"/>
    <property type="match status" value="1"/>
</dbReference>
<dbReference type="AlphaFoldDB" id="A0A2N8HCD1"/>
<accession>A0A2N8HCD1</accession>
<dbReference type="CDD" id="cd18889">
    <property type="entry name" value="NUDIX_ADPRase"/>
    <property type="match status" value="1"/>
</dbReference>
<dbReference type="Pfam" id="PF00293">
    <property type="entry name" value="NUDIX"/>
    <property type="match status" value="1"/>
</dbReference>
<comment type="caution">
    <text evidence="4">The sequence shown here is derived from an EMBL/GenBank/DDBJ whole genome shotgun (WGS) entry which is preliminary data.</text>
</comment>
<proteinExistence type="predicted"/>
<dbReference type="InterPro" id="IPR015797">
    <property type="entry name" value="NUDIX_hydrolase-like_dom_sf"/>
</dbReference>
<dbReference type="Gene3D" id="3.90.79.10">
    <property type="entry name" value="Nucleoside Triphosphate Pyrophosphohydrolase"/>
    <property type="match status" value="1"/>
</dbReference>
<feature type="domain" description="Nudix hydrolase" evidence="3">
    <location>
        <begin position="77"/>
        <end position="205"/>
    </location>
</feature>
<sequence>MDDAAETVHNALPPKWLEWAVELQFLAQAGITYAKDPYDLERFQRLREIAAEIMSAKSGLDMDTVRGLFCSETGFQTPKMDTRAAIFREGKILLVKEKGSGLWSMPGGWVDVNQSVRDNTIKEVREEAGLEVEAVRLIALHDRNRHNPPPYAYGVCKVFVLCEEKGGSFQPNLETSESRWFGRGELPPMALEKNTPEQVLLCFKAAEDPCWNPVFD</sequence>
<dbReference type="SUPFAM" id="SSF55811">
    <property type="entry name" value="Nudix"/>
    <property type="match status" value="1"/>
</dbReference>
<organism evidence="4 5">
    <name type="scientific">Akkermansia muciniphila</name>
    <dbReference type="NCBI Taxonomy" id="239935"/>
    <lineage>
        <taxon>Bacteria</taxon>
        <taxon>Pseudomonadati</taxon>
        <taxon>Verrucomicrobiota</taxon>
        <taxon>Verrucomicrobiia</taxon>
        <taxon>Verrucomicrobiales</taxon>
        <taxon>Akkermansiaceae</taxon>
        <taxon>Akkermansia</taxon>
    </lineage>
</organism>